<evidence type="ECO:0000256" key="1">
    <source>
        <dbReference type="SAM" id="MobiDB-lite"/>
    </source>
</evidence>
<evidence type="ECO:0000313" key="2">
    <source>
        <dbReference type="EMBL" id="GEW44383.1"/>
    </source>
</evidence>
<sequence length="237" mass="27093">MKMLSDAVMFETDIRKAMKDNLRDLISQHHTGGSSEGVGITPEVPDESQAKSIDTNKRADERTESDKETTESGKNDDDISIDLDETNDEEYVHVDDETQRDKYGHEDEYVHEDHEYVHEEEEHVHYYVEEELNDVEIAKTVKDQRLKKRKKSKDVKPSKKPTSAGSSKGTNQSQPKSTGKSVQAEETIFEATDNDMPLNQRDGMSNTNEQPDVKAIIKDDWFKKLARPPTPNPEWNT</sequence>
<name>A0A699GV29_TANCI</name>
<dbReference type="EMBL" id="BKCJ010058598">
    <property type="protein sequence ID" value="GEW44383.1"/>
    <property type="molecule type" value="Genomic_DNA"/>
</dbReference>
<feature type="compositionally biased region" description="Pro residues" evidence="1">
    <location>
        <begin position="228"/>
        <end position="237"/>
    </location>
</feature>
<gene>
    <name evidence="2" type="ORF">Tci_216359</name>
</gene>
<feature type="compositionally biased region" description="Basic and acidic residues" evidence="1">
    <location>
        <begin position="90"/>
        <end position="128"/>
    </location>
</feature>
<proteinExistence type="predicted"/>
<organism evidence="2">
    <name type="scientific">Tanacetum cinerariifolium</name>
    <name type="common">Dalmatian daisy</name>
    <name type="synonym">Chrysanthemum cinerariifolium</name>
    <dbReference type="NCBI Taxonomy" id="118510"/>
    <lineage>
        <taxon>Eukaryota</taxon>
        <taxon>Viridiplantae</taxon>
        <taxon>Streptophyta</taxon>
        <taxon>Embryophyta</taxon>
        <taxon>Tracheophyta</taxon>
        <taxon>Spermatophyta</taxon>
        <taxon>Magnoliopsida</taxon>
        <taxon>eudicotyledons</taxon>
        <taxon>Gunneridae</taxon>
        <taxon>Pentapetalae</taxon>
        <taxon>asterids</taxon>
        <taxon>campanulids</taxon>
        <taxon>Asterales</taxon>
        <taxon>Asteraceae</taxon>
        <taxon>Asteroideae</taxon>
        <taxon>Anthemideae</taxon>
        <taxon>Anthemidinae</taxon>
        <taxon>Tanacetum</taxon>
    </lineage>
</organism>
<reference evidence="2" key="1">
    <citation type="journal article" date="2019" name="Sci. Rep.">
        <title>Draft genome of Tanacetum cinerariifolium, the natural source of mosquito coil.</title>
        <authorList>
            <person name="Yamashiro T."/>
            <person name="Shiraishi A."/>
            <person name="Satake H."/>
            <person name="Nakayama K."/>
        </authorList>
    </citation>
    <scope>NUCLEOTIDE SEQUENCE</scope>
</reference>
<dbReference type="AlphaFoldDB" id="A0A699GV29"/>
<accession>A0A699GV29</accession>
<feature type="compositionally biased region" description="Polar residues" evidence="1">
    <location>
        <begin position="163"/>
        <end position="181"/>
    </location>
</feature>
<protein>
    <submittedName>
        <fullName evidence="2">Uncharacterized protein</fullName>
    </submittedName>
</protein>
<feature type="compositionally biased region" description="Basic and acidic residues" evidence="1">
    <location>
        <begin position="211"/>
        <end position="223"/>
    </location>
</feature>
<feature type="compositionally biased region" description="Basic and acidic residues" evidence="1">
    <location>
        <begin position="54"/>
        <end position="77"/>
    </location>
</feature>
<feature type="compositionally biased region" description="Acidic residues" evidence="1">
    <location>
        <begin position="78"/>
        <end position="89"/>
    </location>
</feature>
<feature type="region of interest" description="Disordered" evidence="1">
    <location>
        <begin position="25"/>
        <end position="237"/>
    </location>
</feature>
<comment type="caution">
    <text evidence="2">The sequence shown here is derived from an EMBL/GenBank/DDBJ whole genome shotgun (WGS) entry which is preliminary data.</text>
</comment>